<dbReference type="Gene3D" id="1.10.238.10">
    <property type="entry name" value="EF-hand"/>
    <property type="match status" value="1"/>
</dbReference>
<dbReference type="GO" id="GO:0032587">
    <property type="term" value="C:ruffle membrane"/>
    <property type="evidence" value="ECO:0007669"/>
    <property type="project" value="TreeGrafter"/>
</dbReference>
<protein>
    <recommendedName>
        <fullName evidence="5">EF-hand domain-containing protein</fullName>
    </recommendedName>
</protein>
<evidence type="ECO:0000256" key="3">
    <source>
        <dbReference type="ARBA" id="ARBA00022837"/>
    </source>
</evidence>
<dbReference type="RefSeq" id="XP_004346614.1">
    <property type="nucleotide sequence ID" value="XM_004346564.1"/>
</dbReference>
<dbReference type="OrthoDB" id="13376at2759"/>
<keyword evidence="2" id="KW-0677">Repeat</keyword>
<evidence type="ECO:0000313" key="6">
    <source>
        <dbReference type="EMBL" id="ELR21669.1"/>
    </source>
</evidence>
<dbReference type="OMA" id="MDFGMSV"/>
<dbReference type="InterPro" id="IPR002048">
    <property type="entry name" value="EF_hand_dom"/>
</dbReference>
<reference evidence="6 7" key="1">
    <citation type="journal article" date="2013" name="Genome Biol.">
        <title>Genome of Acanthamoeba castellanii highlights extensive lateral gene transfer and early evolution of tyrosine kinase signaling.</title>
        <authorList>
            <person name="Clarke M."/>
            <person name="Lohan A.J."/>
            <person name="Liu B."/>
            <person name="Lagkouvardos I."/>
            <person name="Roy S."/>
            <person name="Zafar N."/>
            <person name="Bertelli C."/>
            <person name="Schilde C."/>
            <person name="Kianianmomeni A."/>
            <person name="Burglin T.R."/>
            <person name="Frech C."/>
            <person name="Turcotte B."/>
            <person name="Kopec K.O."/>
            <person name="Synnott J.M."/>
            <person name="Choo C."/>
            <person name="Paponov I."/>
            <person name="Finkler A."/>
            <person name="Soon Heng Tan C."/>
            <person name="Hutchins A.P."/>
            <person name="Weinmeier T."/>
            <person name="Rattei T."/>
            <person name="Chu J.S."/>
            <person name="Gimenez G."/>
            <person name="Irimia M."/>
            <person name="Rigden D.J."/>
            <person name="Fitzpatrick D.A."/>
            <person name="Lorenzo-Morales J."/>
            <person name="Bateman A."/>
            <person name="Chiu C.H."/>
            <person name="Tang P."/>
            <person name="Hegemann P."/>
            <person name="Fromm H."/>
            <person name="Raoult D."/>
            <person name="Greub G."/>
            <person name="Miranda-Saavedra D."/>
            <person name="Chen N."/>
            <person name="Nash P."/>
            <person name="Ginger M.L."/>
            <person name="Horn M."/>
            <person name="Schaap P."/>
            <person name="Caler L."/>
            <person name="Loftus B."/>
        </authorList>
    </citation>
    <scope>NUCLEOTIDE SEQUENCE [LARGE SCALE GENOMIC DNA]</scope>
    <source>
        <strain evidence="6 7">Neff</strain>
    </source>
</reference>
<evidence type="ECO:0000259" key="5">
    <source>
        <dbReference type="PROSITE" id="PS50222"/>
    </source>
</evidence>
<dbReference type="VEuPathDB" id="AmoebaDB:ACA1_230550"/>
<feature type="compositionally biased region" description="Basic and acidic residues" evidence="4">
    <location>
        <begin position="1"/>
        <end position="14"/>
    </location>
</feature>
<name>L8H847_ACACF</name>
<dbReference type="InterPro" id="IPR011992">
    <property type="entry name" value="EF-hand-dom_pair"/>
</dbReference>
<dbReference type="Pfam" id="PF21008">
    <property type="entry name" value="AIF-1"/>
    <property type="match status" value="1"/>
</dbReference>
<gene>
    <name evidence="6" type="ORF">ACA1_230550</name>
</gene>
<dbReference type="Proteomes" id="UP000011083">
    <property type="component" value="Unassembled WGS sequence"/>
</dbReference>
<dbReference type="InterPro" id="IPR049025">
    <property type="entry name" value="AIF-1_EF_pair"/>
</dbReference>
<evidence type="ECO:0000256" key="2">
    <source>
        <dbReference type="ARBA" id="ARBA00022737"/>
    </source>
</evidence>
<dbReference type="AlphaFoldDB" id="L8H847"/>
<dbReference type="GO" id="GO:0097178">
    <property type="term" value="P:ruffle assembly"/>
    <property type="evidence" value="ECO:0007669"/>
    <property type="project" value="TreeGrafter"/>
</dbReference>
<organism evidence="6 7">
    <name type="scientific">Acanthamoeba castellanii (strain ATCC 30010 / Neff)</name>
    <dbReference type="NCBI Taxonomy" id="1257118"/>
    <lineage>
        <taxon>Eukaryota</taxon>
        <taxon>Amoebozoa</taxon>
        <taxon>Discosea</taxon>
        <taxon>Longamoebia</taxon>
        <taxon>Centramoebida</taxon>
        <taxon>Acanthamoebidae</taxon>
        <taxon>Acanthamoeba</taxon>
    </lineage>
</organism>
<evidence type="ECO:0000313" key="7">
    <source>
        <dbReference type="Proteomes" id="UP000011083"/>
    </source>
</evidence>
<dbReference type="GO" id="GO:0051017">
    <property type="term" value="P:actin filament bundle assembly"/>
    <property type="evidence" value="ECO:0007669"/>
    <property type="project" value="TreeGrafter"/>
</dbReference>
<evidence type="ECO:0000256" key="4">
    <source>
        <dbReference type="SAM" id="MobiDB-lite"/>
    </source>
</evidence>
<dbReference type="InterPro" id="IPR018247">
    <property type="entry name" value="EF_Hand_1_Ca_BS"/>
</dbReference>
<dbReference type="GO" id="GO:0051015">
    <property type="term" value="F:actin filament binding"/>
    <property type="evidence" value="ECO:0007669"/>
    <property type="project" value="TreeGrafter"/>
</dbReference>
<dbReference type="PANTHER" id="PTHR10356:SF0">
    <property type="entry name" value="CALCIUM-BINDING PROTEIN B"/>
    <property type="match status" value="1"/>
</dbReference>
<dbReference type="PROSITE" id="PS50222">
    <property type="entry name" value="EF_HAND_2"/>
    <property type="match status" value="2"/>
</dbReference>
<dbReference type="PROSITE" id="PS00018">
    <property type="entry name" value="EF_HAND_1"/>
    <property type="match status" value="1"/>
</dbReference>
<feature type="region of interest" description="Disordered" evidence="4">
    <location>
        <begin position="1"/>
        <end position="24"/>
    </location>
</feature>
<dbReference type="EMBL" id="KB007901">
    <property type="protein sequence ID" value="ELR21669.1"/>
    <property type="molecule type" value="Genomic_DNA"/>
</dbReference>
<evidence type="ECO:0000256" key="1">
    <source>
        <dbReference type="ARBA" id="ARBA00022723"/>
    </source>
</evidence>
<dbReference type="KEGG" id="acan:ACA1_230550"/>
<accession>L8H847</accession>
<dbReference type="CDD" id="cd00051">
    <property type="entry name" value="EFh"/>
    <property type="match status" value="1"/>
</dbReference>
<keyword evidence="3" id="KW-0106">Calcium</keyword>
<dbReference type="GO" id="GO:0005509">
    <property type="term" value="F:calcium ion binding"/>
    <property type="evidence" value="ECO:0007669"/>
    <property type="project" value="InterPro"/>
</dbReference>
<dbReference type="FunFam" id="1.10.238.10:FF:000178">
    <property type="entry name" value="Calmodulin-2 A"/>
    <property type="match status" value="1"/>
</dbReference>
<proteinExistence type="predicted"/>
<feature type="domain" description="EF-hand" evidence="5">
    <location>
        <begin position="53"/>
        <end position="88"/>
    </location>
</feature>
<dbReference type="STRING" id="1257118.L8H847"/>
<dbReference type="GeneID" id="14922577"/>
<feature type="domain" description="EF-hand" evidence="5">
    <location>
        <begin position="89"/>
        <end position="124"/>
    </location>
</feature>
<dbReference type="SUPFAM" id="SSF47473">
    <property type="entry name" value="EF-hand"/>
    <property type="match status" value="1"/>
</dbReference>
<dbReference type="InterPro" id="IPR042433">
    <property type="entry name" value="AIF1/AIF1L"/>
</dbReference>
<dbReference type="SMART" id="SM00054">
    <property type="entry name" value="EFh"/>
    <property type="match status" value="2"/>
</dbReference>
<dbReference type="PANTHER" id="PTHR10356">
    <property type="entry name" value="ALLOGRAFT INFLAMMATORY FACTOR-1"/>
    <property type="match status" value="1"/>
</dbReference>
<dbReference type="GO" id="GO:0005884">
    <property type="term" value="C:actin filament"/>
    <property type="evidence" value="ECO:0007669"/>
    <property type="project" value="TreeGrafter"/>
</dbReference>
<keyword evidence="1" id="KW-0479">Metal-binding</keyword>
<keyword evidence="7" id="KW-1185">Reference proteome</keyword>
<sequence length="155" mass="17866">MQRGVDKPVEDINKIKSNPQGGKAFGRQLKVQESDLDRIGAEFKRHNTHVEDELLEKYKQKFMLYDRNHNGELGLDEVKFMMEKLGQPKTHLELKKMIAQVDKTGSGTIEYVEFLEMMFGKSNSILRTILMFEDMAKEKEAPKGLPPRRSLADLP</sequence>